<protein>
    <submittedName>
        <fullName evidence="1">Uncharacterized protein</fullName>
    </submittedName>
</protein>
<reference evidence="1 2" key="1">
    <citation type="journal article" date="2000" name="Nature">
        <title>The genome sequence of the plant pathogen Xylella fastidiosa.</title>
        <authorList>
            <person name="Simpson A.J."/>
            <person name="Reinach F.C."/>
            <person name="Arruda P."/>
            <person name="Abreu F.A."/>
            <person name="Acencio M."/>
            <person name="Alvarenga R."/>
            <person name="Alves L.M."/>
            <person name="Araya J.E."/>
            <person name="Baia G.S."/>
            <person name="Baptista C.S."/>
            <person name="Barros M.H."/>
            <person name="Bonaccorsi E.D."/>
            <person name="Bordin S."/>
            <person name="Bove J.M."/>
            <person name="Briones M.R."/>
            <person name="Bueno M.R."/>
            <person name="Camargo A.A."/>
            <person name="Camargo L.E."/>
            <person name="Carraro D.M."/>
            <person name="Carrer H."/>
            <person name="Colauto N.B."/>
            <person name="Colombo C."/>
            <person name="Costa F.F."/>
            <person name="Costa M.C."/>
            <person name="Costa-Neto C.M."/>
            <person name="Coutinho L.L."/>
            <person name="Cristofani M."/>
            <person name="Dias-Neto E."/>
            <person name="Docena C."/>
            <person name="El-Dorry H."/>
            <person name="Facincani A.P."/>
            <person name="Ferreira A.J."/>
            <person name="Ferreira V.C."/>
            <person name="Ferro J.A."/>
            <person name="Fraga J.S."/>
            <person name="Franca S.C."/>
            <person name="Franco M.C."/>
            <person name="Frohme M."/>
            <person name="Furlan L.R."/>
            <person name="Garnier M."/>
            <person name="Goldman G.H."/>
            <person name="Goldman M.H."/>
            <person name="Gomes S.L."/>
            <person name="Gruber A."/>
            <person name="Ho P.L."/>
            <person name="Hoheisel J.D."/>
            <person name="Junqueira M.L."/>
            <person name="Kemper E.L."/>
            <person name="Kitajima J.P."/>
            <person name="Krieger J.E."/>
            <person name="Kuramae E.E."/>
            <person name="Laigret F."/>
            <person name="Lambais M.R."/>
            <person name="Leite L.C."/>
            <person name="Lemos E.G."/>
            <person name="Lemos M.V."/>
            <person name="Lopes S.A."/>
            <person name="Lopes C.R."/>
            <person name="Machado J.A."/>
            <person name="Machado M.A."/>
            <person name="Madeira A.M."/>
            <person name="Madeira H.M."/>
            <person name="Marino C.L."/>
            <person name="Marques M.V."/>
            <person name="Martins E.A."/>
            <person name="Martins E.M."/>
            <person name="Matsukuma A.Y."/>
            <person name="Menck C.F."/>
            <person name="Miracca E.C."/>
            <person name="Miyaki C.Y."/>
            <person name="Monteriro-Vitorello C.B."/>
            <person name="Moon D.H."/>
            <person name="Nagai M.A."/>
            <person name="Nascimento A.L."/>
            <person name="Netto L.E."/>
            <person name="Nhani A.Jr."/>
            <person name="Nobrega F.G."/>
            <person name="Nunes L.R."/>
            <person name="Oliveira M.A."/>
            <person name="de Oliveira M.C."/>
            <person name="de Oliveira R.C."/>
            <person name="Palmieri D.A."/>
            <person name="Paris A."/>
            <person name="Peixoto B.R."/>
            <person name="Pereira G.A."/>
            <person name="Pereira H.A.Jr."/>
            <person name="Pesquero J.B."/>
            <person name="Quaggio R.B."/>
            <person name="Roberto P.G."/>
            <person name="Rodrigues V."/>
            <person name="de M Rosa A.J."/>
            <person name="de Rosa V.E.Jr."/>
            <person name="de Sa R.G."/>
            <person name="Santelli R.V."/>
            <person name="Sawasaki H.E."/>
            <person name="da Silva A.C."/>
            <person name="da Silva A.M."/>
            <person name="da Silva F.R."/>
            <person name="da Silva W.A.Jr."/>
            <person name="da Silveira J.F."/>
            <person name="Silvestri M.L."/>
            <person name="Siqueira W.J."/>
            <person name="de Souza A.A."/>
            <person name="de Souza A.P."/>
            <person name="Terenzi M.F."/>
            <person name="Truffi D."/>
            <person name="Tsai S.M."/>
            <person name="Tsuhako M.H."/>
            <person name="Vallada H."/>
            <person name="Van Sluys M.A."/>
            <person name="Verjovski-Almeida S."/>
            <person name="Vettore A.L."/>
            <person name="Zago M.A."/>
            <person name="Zatz M."/>
            <person name="Meidanis J."/>
            <person name="Setubal J.C."/>
        </authorList>
    </citation>
    <scope>NUCLEOTIDE SEQUENCE [LARGE SCALE GENOMIC DNA]</scope>
    <source>
        <strain evidence="1 2">9a5c</strain>
    </source>
</reference>
<organism evidence="1 2">
    <name type="scientific">Xylella fastidiosa (strain 9a5c)</name>
    <dbReference type="NCBI Taxonomy" id="160492"/>
    <lineage>
        <taxon>Bacteria</taxon>
        <taxon>Pseudomonadati</taxon>
        <taxon>Pseudomonadota</taxon>
        <taxon>Gammaproteobacteria</taxon>
        <taxon>Lysobacterales</taxon>
        <taxon>Lysobacteraceae</taxon>
        <taxon>Xylella</taxon>
    </lineage>
</organism>
<sequence length="50" mass="5610">MVEIKTFIKTPLIAGAVEQEFRVTLSSNDSRMLLKCNGIVCAKRAVWIDI</sequence>
<dbReference type="KEGG" id="xfa:XF_1631"/>
<evidence type="ECO:0000313" key="1">
    <source>
        <dbReference type="EMBL" id="AAF84440.1"/>
    </source>
</evidence>
<evidence type="ECO:0000313" key="2">
    <source>
        <dbReference type="Proteomes" id="UP000000812"/>
    </source>
</evidence>
<dbReference type="Proteomes" id="UP000000812">
    <property type="component" value="Chromosome"/>
</dbReference>
<name>Q9PCX3_XYLFA</name>
<dbReference type="PIR" id="F82656">
    <property type="entry name" value="F82656"/>
</dbReference>
<proteinExistence type="predicted"/>
<dbReference type="AlphaFoldDB" id="Q9PCX3"/>
<dbReference type="EMBL" id="AE003849">
    <property type="protein sequence ID" value="AAF84440.1"/>
    <property type="molecule type" value="Genomic_DNA"/>
</dbReference>
<dbReference type="HOGENOM" id="CLU_3124332_0_0_6"/>
<accession>Q9PCX3</accession>
<gene>
    <name evidence="1" type="ordered locus">XF_1631</name>
</gene>